<organism evidence="2 3">
    <name type="scientific">Hyaloscypha variabilis (strain UAMH 11265 / GT02V1 / F)</name>
    <name type="common">Meliniomyces variabilis</name>
    <dbReference type="NCBI Taxonomy" id="1149755"/>
    <lineage>
        <taxon>Eukaryota</taxon>
        <taxon>Fungi</taxon>
        <taxon>Dikarya</taxon>
        <taxon>Ascomycota</taxon>
        <taxon>Pezizomycotina</taxon>
        <taxon>Leotiomycetes</taxon>
        <taxon>Helotiales</taxon>
        <taxon>Hyaloscyphaceae</taxon>
        <taxon>Hyaloscypha</taxon>
        <taxon>Hyaloscypha variabilis</taxon>
    </lineage>
</organism>
<dbReference type="PANTHER" id="PTHR35910">
    <property type="entry name" value="2EXR DOMAIN-CONTAINING PROTEIN"/>
    <property type="match status" value="1"/>
</dbReference>
<dbReference type="PANTHER" id="PTHR35910:SF6">
    <property type="entry name" value="2EXR DOMAIN-CONTAINING PROTEIN"/>
    <property type="match status" value="1"/>
</dbReference>
<feature type="domain" description="2EXR" evidence="1">
    <location>
        <begin position="44"/>
        <end position="136"/>
    </location>
</feature>
<evidence type="ECO:0000313" key="3">
    <source>
        <dbReference type="Proteomes" id="UP000235786"/>
    </source>
</evidence>
<name>A0A2J6QXF8_HYAVF</name>
<sequence length="281" mass="32416">MVDSGEVSTLGNTRELTQTMAFAKNLVQLPKLEMTNNVQTTRTFTVFPKLPVELRTMIWGYASNFPRVVALSMDTHREEYRIEGQIGVPAILHVCLEARQEARKHYEICRNRCSRCSGVCTVRRQRQLYVNFAVDLFVHGTLWNRRPAVADYEFDTSVLERIQHLEIRHNLAWNNLRYVDFYRLFRHLASLRTLEFTVPQSNIADDDNGAPDSLNTELGAKRYADVVMGWYGVDKDGKTESKLPMLKDKEVLNLLRGVELGWKMEQEAEDVDLPPARADDH</sequence>
<protein>
    <recommendedName>
        <fullName evidence="1">2EXR domain-containing protein</fullName>
    </recommendedName>
</protein>
<gene>
    <name evidence="2" type="ORF">L207DRAFT_591911</name>
</gene>
<proteinExistence type="predicted"/>
<accession>A0A2J6QXF8</accession>
<dbReference type="InterPro" id="IPR045518">
    <property type="entry name" value="2EXR"/>
</dbReference>
<dbReference type="EMBL" id="KZ613964">
    <property type="protein sequence ID" value="PMD30967.1"/>
    <property type="molecule type" value="Genomic_DNA"/>
</dbReference>
<reference evidence="2 3" key="1">
    <citation type="submission" date="2016-04" db="EMBL/GenBank/DDBJ databases">
        <title>A degradative enzymes factory behind the ericoid mycorrhizal symbiosis.</title>
        <authorList>
            <consortium name="DOE Joint Genome Institute"/>
            <person name="Martino E."/>
            <person name="Morin E."/>
            <person name="Grelet G."/>
            <person name="Kuo A."/>
            <person name="Kohler A."/>
            <person name="Daghino S."/>
            <person name="Barry K."/>
            <person name="Choi C."/>
            <person name="Cichocki N."/>
            <person name="Clum A."/>
            <person name="Copeland A."/>
            <person name="Hainaut M."/>
            <person name="Haridas S."/>
            <person name="Labutti K."/>
            <person name="Lindquist E."/>
            <person name="Lipzen A."/>
            <person name="Khouja H.-R."/>
            <person name="Murat C."/>
            <person name="Ohm R."/>
            <person name="Olson A."/>
            <person name="Spatafora J."/>
            <person name="Veneault-Fourrey C."/>
            <person name="Henrissat B."/>
            <person name="Grigoriev I."/>
            <person name="Martin F."/>
            <person name="Perotto S."/>
        </authorList>
    </citation>
    <scope>NUCLEOTIDE SEQUENCE [LARGE SCALE GENOMIC DNA]</scope>
    <source>
        <strain evidence="2 3">F</strain>
    </source>
</reference>
<dbReference type="Pfam" id="PF20150">
    <property type="entry name" value="2EXR"/>
    <property type="match status" value="1"/>
</dbReference>
<keyword evidence="3" id="KW-1185">Reference proteome</keyword>
<evidence type="ECO:0000313" key="2">
    <source>
        <dbReference type="EMBL" id="PMD30967.1"/>
    </source>
</evidence>
<dbReference type="Proteomes" id="UP000235786">
    <property type="component" value="Unassembled WGS sequence"/>
</dbReference>
<dbReference type="AlphaFoldDB" id="A0A2J6QXF8"/>
<dbReference type="OrthoDB" id="3539199at2759"/>
<evidence type="ECO:0000259" key="1">
    <source>
        <dbReference type="Pfam" id="PF20150"/>
    </source>
</evidence>